<dbReference type="SUPFAM" id="SSF53955">
    <property type="entry name" value="Lysozyme-like"/>
    <property type="match status" value="1"/>
</dbReference>
<feature type="region of interest" description="Disordered" evidence="1">
    <location>
        <begin position="36"/>
        <end position="74"/>
    </location>
</feature>
<dbReference type="AlphaFoldDB" id="A0A6N9H4J8"/>
<feature type="domain" description="Transglycosylase SLT" evidence="2">
    <location>
        <begin position="175"/>
        <end position="219"/>
    </location>
</feature>
<feature type="compositionally biased region" description="Low complexity" evidence="1">
    <location>
        <begin position="48"/>
        <end position="68"/>
    </location>
</feature>
<evidence type="ECO:0000259" key="2">
    <source>
        <dbReference type="Pfam" id="PF13406"/>
    </source>
</evidence>
<dbReference type="Proteomes" id="UP000469215">
    <property type="component" value="Unassembled WGS sequence"/>
</dbReference>
<dbReference type="GO" id="GO:0008933">
    <property type="term" value="F:peptidoglycan lytic transglycosylase activity"/>
    <property type="evidence" value="ECO:0007669"/>
    <property type="project" value="TreeGrafter"/>
</dbReference>
<evidence type="ECO:0000313" key="4">
    <source>
        <dbReference type="Proteomes" id="UP000469215"/>
    </source>
</evidence>
<protein>
    <submittedName>
        <fullName evidence="3">Murein transglycosylase</fullName>
    </submittedName>
</protein>
<evidence type="ECO:0000256" key="1">
    <source>
        <dbReference type="SAM" id="MobiDB-lite"/>
    </source>
</evidence>
<evidence type="ECO:0000313" key="3">
    <source>
        <dbReference type="EMBL" id="MYM18839.1"/>
    </source>
</evidence>
<organism evidence="3 4">
    <name type="scientific">Brevibacterium rongguiense</name>
    <dbReference type="NCBI Taxonomy" id="2695267"/>
    <lineage>
        <taxon>Bacteria</taxon>
        <taxon>Bacillati</taxon>
        <taxon>Actinomycetota</taxon>
        <taxon>Actinomycetes</taxon>
        <taxon>Micrococcales</taxon>
        <taxon>Brevibacteriaceae</taxon>
        <taxon>Brevibacterium</taxon>
    </lineage>
</organism>
<dbReference type="GO" id="GO:0009253">
    <property type="term" value="P:peptidoglycan catabolic process"/>
    <property type="evidence" value="ECO:0007669"/>
    <property type="project" value="TreeGrafter"/>
</dbReference>
<dbReference type="InterPro" id="IPR043426">
    <property type="entry name" value="MltB-like"/>
</dbReference>
<accession>A0A6N9H4J8</accession>
<dbReference type="EMBL" id="WWEQ01000005">
    <property type="protein sequence ID" value="MYM18839.1"/>
    <property type="molecule type" value="Genomic_DNA"/>
</dbReference>
<dbReference type="PANTHER" id="PTHR30163">
    <property type="entry name" value="MEMBRANE-BOUND LYTIC MUREIN TRANSGLYCOSYLASE B"/>
    <property type="match status" value="1"/>
</dbReference>
<dbReference type="InterPro" id="IPR031304">
    <property type="entry name" value="SLT_2"/>
</dbReference>
<dbReference type="Gene3D" id="1.10.530.10">
    <property type="match status" value="1"/>
</dbReference>
<comment type="caution">
    <text evidence="3">The sequence shown here is derived from an EMBL/GenBank/DDBJ whole genome shotgun (WGS) entry which is preliminary data.</text>
</comment>
<reference evidence="3 4" key="1">
    <citation type="submission" date="2020-01" db="EMBL/GenBank/DDBJ databases">
        <authorList>
            <person name="Deng T."/>
        </authorList>
    </citation>
    <scope>NUCLEOTIDE SEQUENCE [LARGE SCALE GENOMIC DNA]</scope>
    <source>
        <strain evidence="3 4">5221</strain>
    </source>
</reference>
<dbReference type="CDD" id="cd13399">
    <property type="entry name" value="Slt35-like"/>
    <property type="match status" value="1"/>
</dbReference>
<dbReference type="InterPro" id="IPR023346">
    <property type="entry name" value="Lysozyme-like_dom_sf"/>
</dbReference>
<proteinExistence type="predicted"/>
<gene>
    <name evidence="3" type="ORF">GSY69_02290</name>
</gene>
<dbReference type="PANTHER" id="PTHR30163:SF8">
    <property type="entry name" value="LYTIC MUREIN TRANSGLYCOSYLASE"/>
    <property type="match status" value="1"/>
</dbReference>
<keyword evidence="4" id="KW-1185">Reference proteome</keyword>
<dbReference type="RefSeq" id="WP_160952276.1">
    <property type="nucleotide sequence ID" value="NZ_WWEQ01000005.1"/>
</dbReference>
<sequence length="258" mass="26283">MSRSEKGFLVGAILAVLVLLVGGGLVVGGVIGPRQSQGTSAEIQDGEPAAPSAAQTAADAAPTPAASQKPADAVDSAWVRATEASTGIPGRALRAYAAAAAKVDREQRECGLSWNTVAAIGQIESNHGREGGAHITADGTTSKPIVGVALDGVNVKNIPDTDNGKLDGDKEHDRAVGPMQFIPQSWRQFGRDGSGDGKADPHNIDDAALTAAGYLCASGEVSSAAGWDRAIRSYNDSDVYVRDVLAAANSIAARAGRS</sequence>
<dbReference type="Pfam" id="PF13406">
    <property type="entry name" value="SLT_2"/>
    <property type="match status" value="1"/>
</dbReference>
<name>A0A6N9H4J8_9MICO</name>